<dbReference type="GO" id="GO:0032259">
    <property type="term" value="P:methylation"/>
    <property type="evidence" value="ECO:0007669"/>
    <property type="project" value="UniProtKB-KW"/>
</dbReference>
<proteinExistence type="predicted"/>
<dbReference type="InterPro" id="IPR019302">
    <property type="entry name" value="CAP12/PCTIR_TIR_dom"/>
</dbReference>
<evidence type="ECO:0000313" key="7">
    <source>
        <dbReference type="Proteomes" id="UP001365846"/>
    </source>
</evidence>
<accession>A0ABU8VQI7</accession>
<protein>
    <submittedName>
        <fullName evidence="6">L-histidine N(Alpha)-methyltransferase</fullName>
        <ecNumber evidence="6">2.1.1.44</ecNumber>
    </submittedName>
</protein>
<dbReference type="EMBL" id="JBBKZU010000018">
    <property type="protein sequence ID" value="MEJ8815194.1"/>
    <property type="molecule type" value="Genomic_DNA"/>
</dbReference>
<dbReference type="GO" id="GO:0052706">
    <property type="term" value="F:L-histidine N(alpha)-methyltransferase activity"/>
    <property type="evidence" value="ECO:0007669"/>
    <property type="project" value="UniProtKB-EC"/>
</dbReference>
<keyword evidence="1 6" id="KW-0489">Methyltransferase</keyword>
<comment type="caution">
    <text evidence="6">The sequence shown here is derived from an EMBL/GenBank/DDBJ whole genome shotgun (WGS) entry which is preliminary data.</text>
</comment>
<dbReference type="PANTHER" id="PTHR43397">
    <property type="entry name" value="ERGOTHIONEINE BIOSYNTHESIS PROTEIN 1"/>
    <property type="match status" value="1"/>
</dbReference>
<dbReference type="EC" id="2.1.1.44" evidence="6"/>
<sequence>MKPRLFIGSSSEKLDIAYAVHANLERVAEITVWTQGVFTPSKYSLEALADALFKTDFGIFVFGPDDVLFMRGKEHKTVRDNVIFELGMFVGRLGRERCFILAPRVDSSHLPSDLLGLSPATYDADRTDRNWQAALGPACVAIGEVVSRLGVSDPAAKRSNAQDETHQSATDRNRAALGPAGGKTSEIKGVESSQADVAGAPVKNHPNCIHVKVDSNVAQKINSNQLPSDWHQRALYSSTEGARAWLAYANEEFSSVLTENSRNAEDLYTVEALADSEWQSFISFGPGDGRRDTQICKKLRGRRRAIEYVPVDISESLIHHSASRLREAGITVPFGLLGDFEDGQDFIFEHINSATKSPRLFSILGNTLGNLDCGTESFLLMAARHMESKDELLIDIAVTNKPWNFDPYKRYLQSHVRRVFIAHGIARQLGISFSTVLDDFEARIHSQRSDNVPSFVQQHVLFDHRTGKIGLTLRAYYVEKFLAWIKKELPQFDVRYSGVYDLEGQGFGAGLIRLVKV</sequence>
<evidence type="ECO:0000259" key="5">
    <source>
        <dbReference type="Pfam" id="PF10137"/>
    </source>
</evidence>
<feature type="domain" description="CD-NTase-associated protein 12/Pycsar effector protein TIR" evidence="5">
    <location>
        <begin position="4"/>
        <end position="123"/>
    </location>
</feature>
<dbReference type="Pfam" id="PF10017">
    <property type="entry name" value="Methyltransf_33"/>
    <property type="match status" value="1"/>
</dbReference>
<gene>
    <name evidence="6" type="ORF">WKW77_29275</name>
</gene>
<reference evidence="6 7" key="1">
    <citation type="submission" date="2024-03" db="EMBL/GenBank/DDBJ databases">
        <title>Novel species of the genus Variovorax.</title>
        <authorList>
            <person name="Liu Q."/>
            <person name="Xin Y.-H."/>
        </authorList>
    </citation>
    <scope>NUCLEOTIDE SEQUENCE [LARGE SCALE GENOMIC DNA]</scope>
    <source>
        <strain evidence="6 7">KACC 18899</strain>
    </source>
</reference>
<dbReference type="Pfam" id="PF10137">
    <property type="entry name" value="CAP12-PCTIR_TIR"/>
    <property type="match status" value="1"/>
</dbReference>
<dbReference type="InterPro" id="IPR029063">
    <property type="entry name" value="SAM-dependent_MTases_sf"/>
</dbReference>
<feature type="compositionally biased region" description="Basic and acidic residues" evidence="3">
    <location>
        <begin position="160"/>
        <end position="174"/>
    </location>
</feature>
<evidence type="ECO:0000259" key="4">
    <source>
        <dbReference type="Pfam" id="PF10017"/>
    </source>
</evidence>
<evidence type="ECO:0000256" key="3">
    <source>
        <dbReference type="SAM" id="MobiDB-lite"/>
    </source>
</evidence>
<dbReference type="RefSeq" id="WP_340360411.1">
    <property type="nucleotide sequence ID" value="NZ_JBBKZU010000018.1"/>
</dbReference>
<feature type="region of interest" description="Disordered" evidence="3">
    <location>
        <begin position="153"/>
        <end position="193"/>
    </location>
</feature>
<name>A0ABU8VQI7_9BURK</name>
<dbReference type="PANTHER" id="PTHR43397:SF1">
    <property type="entry name" value="ERGOTHIONEINE BIOSYNTHESIS PROTEIN 1"/>
    <property type="match status" value="1"/>
</dbReference>
<dbReference type="InterPro" id="IPR019257">
    <property type="entry name" value="MeTrfase_dom"/>
</dbReference>
<evidence type="ECO:0000256" key="2">
    <source>
        <dbReference type="ARBA" id="ARBA00022679"/>
    </source>
</evidence>
<keyword evidence="7" id="KW-1185">Reference proteome</keyword>
<evidence type="ECO:0000313" key="6">
    <source>
        <dbReference type="EMBL" id="MEJ8815194.1"/>
    </source>
</evidence>
<feature type="domain" description="Histidine-specific methyltransferase SAM-dependent" evidence="4">
    <location>
        <begin position="277"/>
        <end position="395"/>
    </location>
</feature>
<organism evidence="6 7">
    <name type="scientific">Variovorax ureilyticus</name>
    <dbReference type="NCBI Taxonomy" id="1836198"/>
    <lineage>
        <taxon>Bacteria</taxon>
        <taxon>Pseudomonadati</taxon>
        <taxon>Pseudomonadota</taxon>
        <taxon>Betaproteobacteria</taxon>
        <taxon>Burkholderiales</taxon>
        <taxon>Comamonadaceae</taxon>
        <taxon>Variovorax</taxon>
    </lineage>
</organism>
<dbReference type="Proteomes" id="UP001365846">
    <property type="component" value="Unassembled WGS sequence"/>
</dbReference>
<dbReference type="Gene3D" id="3.40.50.150">
    <property type="entry name" value="Vaccinia Virus protein VP39"/>
    <property type="match status" value="1"/>
</dbReference>
<evidence type="ECO:0000256" key="1">
    <source>
        <dbReference type="ARBA" id="ARBA00022603"/>
    </source>
</evidence>
<keyword evidence="2 6" id="KW-0808">Transferase</keyword>
<dbReference type="InterPro" id="IPR051128">
    <property type="entry name" value="EgtD_Methyltrsf_superfamily"/>
</dbReference>